<organism evidence="1 2">
    <name type="scientific">Leptospira ellinghausenii</name>
    <dbReference type="NCBI Taxonomy" id="1917822"/>
    <lineage>
        <taxon>Bacteria</taxon>
        <taxon>Pseudomonadati</taxon>
        <taxon>Spirochaetota</taxon>
        <taxon>Spirochaetia</taxon>
        <taxon>Leptospirales</taxon>
        <taxon>Leptospiraceae</taxon>
        <taxon>Leptospira</taxon>
    </lineage>
</organism>
<protein>
    <submittedName>
        <fullName evidence="1">Transcriptional regulator</fullName>
    </submittedName>
</protein>
<comment type="caution">
    <text evidence="1">The sequence shown here is derived from an EMBL/GenBank/DDBJ whole genome shotgun (WGS) entry which is preliminary data.</text>
</comment>
<accession>A0A2P2DHM3</accession>
<dbReference type="AlphaFoldDB" id="A0A2P2DHM3"/>
<dbReference type="Proteomes" id="UP000245206">
    <property type="component" value="Unassembled WGS sequence"/>
</dbReference>
<evidence type="ECO:0000313" key="1">
    <source>
        <dbReference type="EMBL" id="GBF44090.1"/>
    </source>
</evidence>
<sequence length="53" mass="6232">MIQEFEKVKNVCHDIKDILSVPHTYKQYKKLVKVLDELIDEVGNNETYQLAPN</sequence>
<keyword evidence="2" id="KW-1185">Reference proteome</keyword>
<name>A0A2P2DHM3_9LEPT</name>
<proteinExistence type="predicted"/>
<evidence type="ECO:0000313" key="2">
    <source>
        <dbReference type="Proteomes" id="UP000245206"/>
    </source>
</evidence>
<gene>
    <name evidence="1" type="ORF">LPTSP2_33930</name>
</gene>
<reference evidence="2" key="1">
    <citation type="journal article" date="2019" name="Microbiol. Immunol.">
        <title>Molecular and phenotypic characterization of Leptospira johnsonii sp. nov., Leptospira ellinghausenii sp. nov. and Leptospira ryugenii sp. nov. isolated from soil and water in Japan.</title>
        <authorList>
            <person name="Masuzawa T."/>
            <person name="Saito M."/>
            <person name="Nakao R."/>
            <person name="Nikaido Y."/>
            <person name="Matsumoto M."/>
            <person name="Ogawa M."/>
            <person name="Yokoyama M."/>
            <person name="Hidaka Y."/>
            <person name="Tomita J."/>
            <person name="Sakakibara K."/>
            <person name="Suzuki K."/>
            <person name="Yasuda S."/>
            <person name="Sato H."/>
            <person name="Yamaguchi M."/>
            <person name="Yoshida S.I."/>
            <person name="Koizumi N."/>
            <person name="Kawamura Y."/>
        </authorList>
    </citation>
    <scope>NUCLEOTIDE SEQUENCE [LARGE SCALE GENOMIC DNA]</scope>
    <source>
        <strain evidence="2">E18</strain>
    </source>
</reference>
<dbReference type="EMBL" id="BFAZ01000010">
    <property type="protein sequence ID" value="GBF44090.1"/>
    <property type="molecule type" value="Genomic_DNA"/>
</dbReference>